<evidence type="ECO:0000313" key="2">
    <source>
        <dbReference type="Proteomes" id="UP001501444"/>
    </source>
</evidence>
<name>A0ABN3GEC8_9ACTN</name>
<dbReference type="Proteomes" id="UP001501444">
    <property type="component" value="Unassembled WGS sequence"/>
</dbReference>
<evidence type="ECO:0000313" key="1">
    <source>
        <dbReference type="EMBL" id="GAA2349768.1"/>
    </source>
</evidence>
<reference evidence="1 2" key="1">
    <citation type="journal article" date="2019" name="Int. J. Syst. Evol. Microbiol.">
        <title>The Global Catalogue of Microorganisms (GCM) 10K type strain sequencing project: providing services to taxonomists for standard genome sequencing and annotation.</title>
        <authorList>
            <consortium name="The Broad Institute Genomics Platform"/>
            <consortium name="The Broad Institute Genome Sequencing Center for Infectious Disease"/>
            <person name="Wu L."/>
            <person name="Ma J."/>
        </authorList>
    </citation>
    <scope>NUCLEOTIDE SEQUENCE [LARGE SCALE GENOMIC DNA]</scope>
    <source>
        <strain evidence="1 2">JCM 3272</strain>
    </source>
</reference>
<proteinExistence type="predicted"/>
<protein>
    <submittedName>
        <fullName evidence="1">Uncharacterized protein</fullName>
    </submittedName>
</protein>
<gene>
    <name evidence="1" type="ORF">GCM10010170_038990</name>
</gene>
<sequence length="195" mass="21285">MHDMTPAVREPVPGDPAVLLALIEADTAPLFAAFGWAEDEIAAAARRRPGLADLLFHAFGVLTPRTVGRGMGTEFVYRAHARELLERVAAGGDLRPATAAELCLALSQVSELAPMHGAAAGLYFRMWLAAFPHHRVTADQADNQRHYEHLYGSQIDALEAAMRHKTADPERRLGDIQCTGRHHDVAVACRFATRC</sequence>
<accession>A0ABN3GEC8</accession>
<dbReference type="RefSeq" id="WP_344613852.1">
    <property type="nucleotide sequence ID" value="NZ_BAAARV010000029.1"/>
</dbReference>
<comment type="caution">
    <text evidence="1">The sequence shown here is derived from an EMBL/GenBank/DDBJ whole genome shotgun (WGS) entry which is preliminary data.</text>
</comment>
<dbReference type="EMBL" id="BAAARV010000029">
    <property type="protein sequence ID" value="GAA2349768.1"/>
    <property type="molecule type" value="Genomic_DNA"/>
</dbReference>
<organism evidence="1 2">
    <name type="scientific">Dactylosporangium salmoneum</name>
    <dbReference type="NCBI Taxonomy" id="53361"/>
    <lineage>
        <taxon>Bacteria</taxon>
        <taxon>Bacillati</taxon>
        <taxon>Actinomycetota</taxon>
        <taxon>Actinomycetes</taxon>
        <taxon>Micromonosporales</taxon>
        <taxon>Micromonosporaceae</taxon>
        <taxon>Dactylosporangium</taxon>
    </lineage>
</organism>
<keyword evidence="2" id="KW-1185">Reference proteome</keyword>